<feature type="transmembrane region" description="Helical" evidence="7">
    <location>
        <begin position="416"/>
        <end position="433"/>
    </location>
</feature>
<dbReference type="PANTHER" id="PTHR23502">
    <property type="entry name" value="MAJOR FACILITATOR SUPERFAMILY"/>
    <property type="match status" value="1"/>
</dbReference>
<dbReference type="InterPro" id="IPR036259">
    <property type="entry name" value="MFS_trans_sf"/>
</dbReference>
<dbReference type="GO" id="GO:0022857">
    <property type="term" value="F:transmembrane transporter activity"/>
    <property type="evidence" value="ECO:0007669"/>
    <property type="project" value="InterPro"/>
</dbReference>
<keyword evidence="3 7" id="KW-0812">Transmembrane</keyword>
<dbReference type="PANTHER" id="PTHR23502:SF61">
    <property type="entry name" value="MULTIDRUG TRANSPORTER, PUTATIVE (AFU_ORTHOLOGUE AFUA_3G02780)-RELATED"/>
    <property type="match status" value="1"/>
</dbReference>
<dbReference type="GO" id="GO:0005886">
    <property type="term" value="C:plasma membrane"/>
    <property type="evidence" value="ECO:0007669"/>
    <property type="project" value="UniProtKB-SubCell"/>
</dbReference>
<dbReference type="PROSITE" id="PS50850">
    <property type="entry name" value="MFS"/>
    <property type="match status" value="1"/>
</dbReference>
<sequence length="566" mass="62842">MAANAPTQNEPLAQIPSGLNNEPIHRSSTAQTASTIHHNDFDDGFFSRVRSFFHRDSHIGHVGRHPLRDSKDIEIHTWNGPDDPDNPFNWRKSYKWVLTLTICFISILTGLPAGSYGAGNVWMEQQFHVQNHPFPNLAWATTSWNMGAAFWPLIFVPMTESSGRMPGYFVSYFILVISLFPSAFAQNFATLVVTRFFGGGASSVSINIVGGSISDVWYGDRARSLPMSLFGFTSVVGIALGPFIGSAIQTINKTDPWRWIFYIQIIYNAALIPVFWLILRETRGDVILKKRAKKLRRETGRPIYAESELKTTSTLQLIQISFERPTRMLLTEPVVTFFTLWVSFAWGILFLFFSSVGQTFSHNYGWSTFSTGLVQLAISVGAVIGTVVNPLQDWIYLRSASRNRERPGRPIPEARLYTSIPGSLLFAGGLFWYGWGSVGNGSVPWIVPALGIGCTGVGIYSIYMAVVNYLTDAYEKYAASALSAASLGRNSFGAFLPLASYELFDRLGYGWAGSLLGFVGVALSVVPVVLVWKGPEIRRRSPFMRESTFTTEDEAAVDAMTDKTEV</sequence>
<comment type="subcellular location">
    <subcellularLocation>
        <location evidence="1">Cell membrane</location>
        <topology evidence="1">Multi-pass membrane protein</topology>
    </subcellularLocation>
</comment>
<dbReference type="InterPro" id="IPR020846">
    <property type="entry name" value="MFS_dom"/>
</dbReference>
<feature type="transmembrane region" description="Helical" evidence="7">
    <location>
        <begin position="260"/>
        <end position="279"/>
    </location>
</feature>
<feature type="transmembrane region" description="Helical" evidence="7">
    <location>
        <begin position="511"/>
        <end position="532"/>
    </location>
</feature>
<organism evidence="9 10">
    <name type="scientific">Penicillium ucsense</name>
    <dbReference type="NCBI Taxonomy" id="2839758"/>
    <lineage>
        <taxon>Eukaryota</taxon>
        <taxon>Fungi</taxon>
        <taxon>Dikarya</taxon>
        <taxon>Ascomycota</taxon>
        <taxon>Pezizomycotina</taxon>
        <taxon>Eurotiomycetes</taxon>
        <taxon>Eurotiomycetidae</taxon>
        <taxon>Eurotiales</taxon>
        <taxon>Aspergillaceae</taxon>
        <taxon>Penicillium</taxon>
    </lineage>
</organism>
<dbReference type="FunFam" id="1.20.1250.20:FF:000082">
    <property type="entry name" value="MFS multidrug transporter, putative"/>
    <property type="match status" value="1"/>
</dbReference>
<evidence type="ECO:0000256" key="2">
    <source>
        <dbReference type="ARBA" id="ARBA00008335"/>
    </source>
</evidence>
<dbReference type="InterPro" id="IPR011701">
    <property type="entry name" value="MFS"/>
</dbReference>
<dbReference type="Gene3D" id="1.20.1250.20">
    <property type="entry name" value="MFS general substrate transporter like domains"/>
    <property type="match status" value="1"/>
</dbReference>
<feature type="transmembrane region" description="Helical" evidence="7">
    <location>
        <begin position="477"/>
        <end position="499"/>
    </location>
</feature>
<keyword evidence="5 7" id="KW-0472">Membrane</keyword>
<evidence type="ECO:0000313" key="10">
    <source>
        <dbReference type="Proteomes" id="UP000631181"/>
    </source>
</evidence>
<dbReference type="Pfam" id="PF07690">
    <property type="entry name" value="MFS_1"/>
    <property type="match status" value="1"/>
</dbReference>
<dbReference type="Proteomes" id="UP000631181">
    <property type="component" value="Unassembled WGS sequence"/>
</dbReference>
<evidence type="ECO:0000259" key="8">
    <source>
        <dbReference type="PROSITE" id="PS50850"/>
    </source>
</evidence>
<proteinExistence type="inferred from homology"/>
<evidence type="ECO:0000256" key="1">
    <source>
        <dbReference type="ARBA" id="ARBA00004651"/>
    </source>
</evidence>
<feature type="transmembrane region" description="Helical" evidence="7">
    <location>
        <begin position="96"/>
        <end position="117"/>
    </location>
</feature>
<feature type="transmembrane region" description="Helical" evidence="7">
    <location>
        <begin position="334"/>
        <end position="353"/>
    </location>
</feature>
<dbReference type="EMBL" id="WIWV01000134">
    <property type="protein sequence ID" value="KAF7713082.1"/>
    <property type="molecule type" value="Genomic_DNA"/>
</dbReference>
<evidence type="ECO:0000256" key="5">
    <source>
        <dbReference type="ARBA" id="ARBA00023136"/>
    </source>
</evidence>
<protein>
    <submittedName>
        <fullName evidence="9">MFS-type transporter</fullName>
    </submittedName>
</protein>
<dbReference type="AlphaFoldDB" id="A0A8J8W0K8"/>
<feature type="transmembrane region" description="Helical" evidence="7">
    <location>
        <begin position="373"/>
        <end position="395"/>
    </location>
</feature>
<feature type="transmembrane region" description="Helical" evidence="7">
    <location>
        <begin position="445"/>
        <end position="470"/>
    </location>
</feature>
<name>A0A8J8W0K8_9EURO</name>
<evidence type="ECO:0000256" key="7">
    <source>
        <dbReference type="SAM" id="Phobius"/>
    </source>
</evidence>
<feature type="domain" description="Major facilitator superfamily (MFS) profile" evidence="8">
    <location>
        <begin position="98"/>
        <end position="538"/>
    </location>
</feature>
<keyword evidence="10" id="KW-1185">Reference proteome</keyword>
<feature type="transmembrane region" description="Helical" evidence="7">
    <location>
        <begin position="168"/>
        <end position="184"/>
    </location>
</feature>
<feature type="compositionally biased region" description="Polar residues" evidence="6">
    <location>
        <begin position="1"/>
        <end position="11"/>
    </location>
</feature>
<evidence type="ECO:0000256" key="6">
    <source>
        <dbReference type="SAM" id="MobiDB-lite"/>
    </source>
</evidence>
<dbReference type="SUPFAM" id="SSF103473">
    <property type="entry name" value="MFS general substrate transporter"/>
    <property type="match status" value="1"/>
</dbReference>
<evidence type="ECO:0000256" key="3">
    <source>
        <dbReference type="ARBA" id="ARBA00022692"/>
    </source>
</evidence>
<gene>
    <name evidence="9" type="ORF">PECM_001647</name>
</gene>
<reference evidence="9" key="1">
    <citation type="journal article" date="2020" name="Front. Microbiol.">
        <title>Gene regulatory networks of Penicillium echinulatum 2HH and Penicillium oxalicum 114-2 inferred by a computational biology approach.</title>
        <authorList>
            <person name="Lenz A.R."/>
            <person name="Galan-Vasquez E."/>
            <person name="Balbinot E."/>
            <person name="De Abreu F.P."/>
            <person name="De Oliveira N.S."/>
            <person name="Da Rosa L.O."/>
            <person name="De Avila E Silva S."/>
            <person name="Camassola M."/>
            <person name="Dillon A.J.P."/>
            <person name="Perez-Rueda E."/>
        </authorList>
    </citation>
    <scope>NUCLEOTIDE SEQUENCE</scope>
    <source>
        <strain evidence="9">S1M29</strain>
    </source>
</reference>
<dbReference type="OrthoDB" id="4426556at2759"/>
<feature type="transmembrane region" description="Helical" evidence="7">
    <location>
        <begin position="196"/>
        <end position="217"/>
    </location>
</feature>
<comment type="similarity">
    <text evidence="2">Belongs to the major facilitator superfamily.</text>
</comment>
<keyword evidence="4 7" id="KW-1133">Transmembrane helix</keyword>
<accession>A0A8J8W0K8</accession>
<feature type="region of interest" description="Disordered" evidence="6">
    <location>
        <begin position="1"/>
        <end position="33"/>
    </location>
</feature>
<feature type="transmembrane region" description="Helical" evidence="7">
    <location>
        <begin position="137"/>
        <end position="156"/>
    </location>
</feature>
<evidence type="ECO:0000256" key="4">
    <source>
        <dbReference type="ARBA" id="ARBA00022989"/>
    </source>
</evidence>
<evidence type="ECO:0000313" key="9">
    <source>
        <dbReference type="EMBL" id="KAF7713082.1"/>
    </source>
</evidence>
<feature type="transmembrane region" description="Helical" evidence="7">
    <location>
        <begin position="229"/>
        <end position="248"/>
    </location>
</feature>
<comment type="caution">
    <text evidence="9">The sequence shown here is derived from an EMBL/GenBank/DDBJ whole genome shotgun (WGS) entry which is preliminary data.</text>
</comment>